<dbReference type="STRING" id="1267423.SAMN05216290_2999"/>
<dbReference type="AlphaFoldDB" id="A0A1I0QZI3"/>
<organism evidence="1 2">
    <name type="scientific">Roseivirga pacifica</name>
    <dbReference type="NCBI Taxonomy" id="1267423"/>
    <lineage>
        <taxon>Bacteria</taxon>
        <taxon>Pseudomonadati</taxon>
        <taxon>Bacteroidota</taxon>
        <taxon>Cytophagia</taxon>
        <taxon>Cytophagales</taxon>
        <taxon>Roseivirgaceae</taxon>
        <taxon>Roseivirga</taxon>
    </lineage>
</organism>
<dbReference type="PANTHER" id="PTHR36454:SF1">
    <property type="entry name" value="DUF1015 DOMAIN-CONTAINING PROTEIN"/>
    <property type="match status" value="1"/>
</dbReference>
<evidence type="ECO:0000313" key="2">
    <source>
        <dbReference type="Proteomes" id="UP000199437"/>
    </source>
</evidence>
<dbReference type="Proteomes" id="UP000199437">
    <property type="component" value="Unassembled WGS sequence"/>
</dbReference>
<proteinExistence type="predicted"/>
<dbReference type="Pfam" id="PF06245">
    <property type="entry name" value="DUF1015"/>
    <property type="match status" value="1"/>
</dbReference>
<gene>
    <name evidence="1" type="ORF">SAMN05216290_2999</name>
</gene>
<dbReference type="RefSeq" id="WP_090259374.1">
    <property type="nucleotide sequence ID" value="NZ_FOIR01000002.1"/>
</dbReference>
<keyword evidence="2" id="KW-1185">Reference proteome</keyword>
<dbReference type="PANTHER" id="PTHR36454">
    <property type="entry name" value="LMO2823 PROTEIN"/>
    <property type="match status" value="1"/>
</dbReference>
<accession>A0A1I0QZI3</accession>
<dbReference type="GeneID" id="99987681"/>
<dbReference type="EMBL" id="FOIR01000002">
    <property type="protein sequence ID" value="SEW33400.1"/>
    <property type="molecule type" value="Genomic_DNA"/>
</dbReference>
<protein>
    <submittedName>
        <fullName evidence="1">Uncharacterized conserved protein, DUF1015 family</fullName>
    </submittedName>
</protein>
<dbReference type="OrthoDB" id="9781616at2"/>
<dbReference type="PIRSF" id="PIRSF033563">
    <property type="entry name" value="UCP033563"/>
    <property type="match status" value="1"/>
</dbReference>
<evidence type="ECO:0000313" key="1">
    <source>
        <dbReference type="EMBL" id="SEW33400.1"/>
    </source>
</evidence>
<sequence length="429" mass="49736">MANIRPFKAWRYNNKLGQQIGELTSPLFDVINERQRDELYQNEINSIHLSVPLQADTPEKANETIAKWKAEGIIKQDPLPAIYVYYQHFTLPGSTKPLTRKGFICMIEATDWGKPDSDILRHENTIPHSVKDRVDVLRATELNVSPTHGLYRDEDFELEQYMDESMRSPIYDSEDYQGVRDVLAVIHDYKVIQKFANKVKQQKIILADGHHRLESSIQYREECMANNANHTGAEGYNFHMMYLTNGASDDLRILPTHRLIHRIEDFSQEELLEKLGEFFHIKPLADPYDIHEIILGKKWAFGLLFGDDAYKIRLKPEVHEKLNWKFPQLLKDLDLTVMHYFVIEKCLGIPGKDQRKSPHISFERNFAVCVKKTLKGEAQCALITKELDMETVEKVCASGHTLPQKSTYFYPKVICGYLFGSIKEDEFTL</sequence>
<dbReference type="InterPro" id="IPR008323">
    <property type="entry name" value="UCP033563"/>
</dbReference>
<name>A0A1I0QZI3_9BACT</name>
<reference evidence="2" key="1">
    <citation type="submission" date="2016-10" db="EMBL/GenBank/DDBJ databases">
        <authorList>
            <person name="Varghese N."/>
            <person name="Submissions S."/>
        </authorList>
    </citation>
    <scope>NUCLEOTIDE SEQUENCE [LARGE SCALE GENOMIC DNA]</scope>
    <source>
        <strain evidence="2">CGMCC 1.12402</strain>
    </source>
</reference>